<gene>
    <name evidence="5" type="ORF">RM844_11320</name>
</gene>
<keyword evidence="1" id="KW-0805">Transcription regulation</keyword>
<dbReference type="Proteomes" id="UP001183410">
    <property type="component" value="Unassembled WGS sequence"/>
</dbReference>
<dbReference type="RefSeq" id="WP_311666955.1">
    <property type="nucleotide sequence ID" value="NZ_JAVREO010000005.1"/>
</dbReference>
<comment type="caution">
    <text evidence="5">The sequence shown here is derived from an EMBL/GenBank/DDBJ whole genome shotgun (WGS) entry which is preliminary data.</text>
</comment>
<dbReference type="PANTHER" id="PTHR46796:SF13">
    <property type="entry name" value="HTH-TYPE TRANSCRIPTIONAL ACTIVATOR RHAS"/>
    <property type="match status" value="1"/>
</dbReference>
<evidence type="ECO:0000256" key="3">
    <source>
        <dbReference type="ARBA" id="ARBA00023163"/>
    </source>
</evidence>
<accession>A0ABU2JPG9</accession>
<dbReference type="PANTHER" id="PTHR46796">
    <property type="entry name" value="HTH-TYPE TRANSCRIPTIONAL ACTIVATOR RHAS-RELATED"/>
    <property type="match status" value="1"/>
</dbReference>
<dbReference type="InterPro" id="IPR009057">
    <property type="entry name" value="Homeodomain-like_sf"/>
</dbReference>
<dbReference type="Pfam" id="PF12852">
    <property type="entry name" value="Cupin_6"/>
    <property type="match status" value="1"/>
</dbReference>
<dbReference type="SUPFAM" id="SSF46689">
    <property type="entry name" value="Homeodomain-like"/>
    <property type="match status" value="2"/>
</dbReference>
<dbReference type="InterPro" id="IPR018060">
    <property type="entry name" value="HTH_AraC"/>
</dbReference>
<dbReference type="Gene3D" id="1.10.10.60">
    <property type="entry name" value="Homeodomain-like"/>
    <property type="match status" value="1"/>
</dbReference>
<reference evidence="6" key="1">
    <citation type="submission" date="2023-07" db="EMBL/GenBank/DDBJ databases">
        <title>30 novel species of actinomycetes from the DSMZ collection.</title>
        <authorList>
            <person name="Nouioui I."/>
        </authorList>
    </citation>
    <scope>NUCLEOTIDE SEQUENCE [LARGE SCALE GENOMIC DNA]</scope>
    <source>
        <strain evidence="6">DSM 44915</strain>
    </source>
</reference>
<dbReference type="InterPro" id="IPR032783">
    <property type="entry name" value="AraC_lig"/>
</dbReference>
<evidence type="ECO:0000259" key="4">
    <source>
        <dbReference type="PROSITE" id="PS01124"/>
    </source>
</evidence>
<proteinExistence type="predicted"/>
<dbReference type="PROSITE" id="PS00041">
    <property type="entry name" value="HTH_ARAC_FAMILY_1"/>
    <property type="match status" value="1"/>
</dbReference>
<feature type="domain" description="HTH araC/xylS-type" evidence="4">
    <location>
        <begin position="211"/>
        <end position="309"/>
    </location>
</feature>
<dbReference type="Pfam" id="PF12833">
    <property type="entry name" value="HTH_18"/>
    <property type="match status" value="1"/>
</dbReference>
<dbReference type="PROSITE" id="PS01124">
    <property type="entry name" value="HTH_ARAC_FAMILY_2"/>
    <property type="match status" value="1"/>
</dbReference>
<keyword evidence="3" id="KW-0804">Transcription</keyword>
<keyword evidence="2" id="KW-0238">DNA-binding</keyword>
<evidence type="ECO:0000256" key="1">
    <source>
        <dbReference type="ARBA" id="ARBA00023015"/>
    </source>
</evidence>
<keyword evidence="6" id="KW-1185">Reference proteome</keyword>
<sequence length="317" mass="33798">MDPLTSLLEGPRARGAFLLRALLSAPWGVRVRDEAPLTLLCVVRGSAWLVPDGAPPRLLTAGSVAVLRGPAPYRVADHPERAPNAEILPGGCSVGPDGTDLCETLDLGTRTWGTGPEATDELLIGTYPFPSEVTGGLLHALPPVLSLTPHEWDHALLPLLGTEITREAPAQDVVLGRVLDLLLISVLRAWFESPRSEPPGWYLAHADPVVGPALRLLHEHPAHPWTVAGLAAKVGVSRAALARRFSELVGRPPMAHLTDRRLDLAAELLGDPTSTLASVARQVGYGSAFALSTAFKRERGISPRDHRQVVAPEPDGP</sequence>
<dbReference type="SMART" id="SM00342">
    <property type="entry name" value="HTH_ARAC"/>
    <property type="match status" value="1"/>
</dbReference>
<dbReference type="InterPro" id="IPR050204">
    <property type="entry name" value="AraC_XylS_family_regulators"/>
</dbReference>
<evidence type="ECO:0000313" key="5">
    <source>
        <dbReference type="EMBL" id="MDT0266881.1"/>
    </source>
</evidence>
<dbReference type="EMBL" id="JAVREO010000005">
    <property type="protein sequence ID" value="MDT0266881.1"/>
    <property type="molecule type" value="Genomic_DNA"/>
</dbReference>
<name>A0ABU2JPG9_9ACTN</name>
<protein>
    <submittedName>
        <fullName evidence="5">AraC family transcriptional regulator</fullName>
    </submittedName>
</protein>
<evidence type="ECO:0000256" key="2">
    <source>
        <dbReference type="ARBA" id="ARBA00023125"/>
    </source>
</evidence>
<evidence type="ECO:0000313" key="6">
    <source>
        <dbReference type="Proteomes" id="UP001183410"/>
    </source>
</evidence>
<organism evidence="5 6">
    <name type="scientific">Streptomyces chisholmiae</name>
    <dbReference type="NCBI Taxonomy" id="3075540"/>
    <lineage>
        <taxon>Bacteria</taxon>
        <taxon>Bacillati</taxon>
        <taxon>Actinomycetota</taxon>
        <taxon>Actinomycetes</taxon>
        <taxon>Kitasatosporales</taxon>
        <taxon>Streptomycetaceae</taxon>
        <taxon>Streptomyces</taxon>
    </lineage>
</organism>
<dbReference type="InterPro" id="IPR018062">
    <property type="entry name" value="HTH_AraC-typ_CS"/>
</dbReference>